<keyword evidence="1" id="KW-1015">Disulfide bond</keyword>
<dbReference type="PANTHER" id="PTHR24271">
    <property type="entry name" value="KALLIKREIN-RELATED"/>
    <property type="match status" value="1"/>
</dbReference>
<comment type="caution">
    <text evidence="3">The sequence shown here is derived from an EMBL/GenBank/DDBJ whole genome shotgun (WGS) entry which is preliminary data.</text>
</comment>
<organism evidence="3 4">
    <name type="scientific">Diceros bicornis minor</name>
    <name type="common">South-central black rhinoceros</name>
    <dbReference type="NCBI Taxonomy" id="77932"/>
    <lineage>
        <taxon>Eukaryota</taxon>
        <taxon>Metazoa</taxon>
        <taxon>Chordata</taxon>
        <taxon>Craniata</taxon>
        <taxon>Vertebrata</taxon>
        <taxon>Euteleostomi</taxon>
        <taxon>Mammalia</taxon>
        <taxon>Eutheria</taxon>
        <taxon>Laurasiatheria</taxon>
        <taxon>Perissodactyla</taxon>
        <taxon>Rhinocerotidae</taxon>
        <taxon>Diceros</taxon>
    </lineage>
</organism>
<feature type="domain" description="Peptidase S1" evidence="2">
    <location>
        <begin position="1"/>
        <end position="156"/>
    </location>
</feature>
<evidence type="ECO:0000313" key="4">
    <source>
        <dbReference type="Proteomes" id="UP000551758"/>
    </source>
</evidence>
<dbReference type="Gene3D" id="2.40.10.10">
    <property type="entry name" value="Trypsin-like serine proteases"/>
    <property type="match status" value="2"/>
</dbReference>
<dbReference type="AlphaFoldDB" id="A0A7J7EN42"/>
<sequence>MLETGFGNGAGALPIFQSWNRGEWECEKRLKPWQVAVCNHTNFHCGDVLMHPQWVLTAAHCKMMYPDELQCVDLRLLSNDMCAETFSKTVTESMSCAGHLEVGKETCLSDSAGVLVCHGVFHGIASWGYILCAHAGIPTVFTKVLPHLQWVRETMAADP</sequence>
<protein>
    <recommendedName>
        <fullName evidence="2">Peptidase S1 domain-containing protein</fullName>
    </recommendedName>
</protein>
<evidence type="ECO:0000259" key="2">
    <source>
        <dbReference type="PROSITE" id="PS50240"/>
    </source>
</evidence>
<dbReference type="Proteomes" id="UP000551758">
    <property type="component" value="Unassembled WGS sequence"/>
</dbReference>
<dbReference type="GO" id="GO:0031638">
    <property type="term" value="P:zymogen activation"/>
    <property type="evidence" value="ECO:0007669"/>
    <property type="project" value="TreeGrafter"/>
</dbReference>
<dbReference type="GO" id="GO:0030141">
    <property type="term" value="C:secretory granule"/>
    <property type="evidence" value="ECO:0007669"/>
    <property type="project" value="TreeGrafter"/>
</dbReference>
<keyword evidence="4" id="KW-1185">Reference proteome</keyword>
<dbReference type="PROSITE" id="PS50240">
    <property type="entry name" value="TRYPSIN_DOM"/>
    <property type="match status" value="1"/>
</dbReference>
<accession>A0A7J7EN42</accession>
<dbReference type="PANTHER" id="PTHR24271:SF47">
    <property type="entry name" value="KALLIKREIN-1"/>
    <property type="match status" value="1"/>
</dbReference>
<dbReference type="EMBL" id="JACDTQ010002604">
    <property type="protein sequence ID" value="KAF5917148.1"/>
    <property type="molecule type" value="Genomic_DNA"/>
</dbReference>
<evidence type="ECO:0000313" key="3">
    <source>
        <dbReference type="EMBL" id="KAF5917148.1"/>
    </source>
</evidence>
<reference evidence="3 4" key="1">
    <citation type="journal article" date="2020" name="Mol. Biol. Evol.">
        <title>Interspecific Gene Flow and the Evolution of Specialization in Black and White Rhinoceros.</title>
        <authorList>
            <person name="Moodley Y."/>
            <person name="Westbury M.V."/>
            <person name="Russo I.M."/>
            <person name="Gopalakrishnan S."/>
            <person name="Rakotoarivelo A."/>
            <person name="Olsen R.A."/>
            <person name="Prost S."/>
            <person name="Tunstall T."/>
            <person name="Ryder O.A."/>
            <person name="Dalen L."/>
            <person name="Bruford M.W."/>
        </authorList>
    </citation>
    <scope>NUCLEOTIDE SEQUENCE [LARGE SCALE GENOMIC DNA]</scope>
    <source>
        <strain evidence="3">SBR-YM</strain>
        <tissue evidence="3">Skin</tissue>
    </source>
</reference>
<gene>
    <name evidence="3" type="ORF">HPG69_014081</name>
</gene>
<dbReference type="InterPro" id="IPR001254">
    <property type="entry name" value="Trypsin_dom"/>
</dbReference>
<dbReference type="InterPro" id="IPR018114">
    <property type="entry name" value="TRYPSIN_HIS"/>
</dbReference>
<dbReference type="GO" id="GO:0003073">
    <property type="term" value="P:regulation of systemic arterial blood pressure"/>
    <property type="evidence" value="ECO:0007669"/>
    <property type="project" value="TreeGrafter"/>
</dbReference>
<dbReference type="Pfam" id="PF00089">
    <property type="entry name" value="Trypsin"/>
    <property type="match status" value="2"/>
</dbReference>
<dbReference type="SUPFAM" id="SSF50494">
    <property type="entry name" value="Trypsin-like serine proteases"/>
    <property type="match status" value="1"/>
</dbReference>
<proteinExistence type="predicted"/>
<dbReference type="SMART" id="SM00020">
    <property type="entry name" value="Tryp_SPc"/>
    <property type="match status" value="1"/>
</dbReference>
<name>A0A7J7EN42_DICBM</name>
<dbReference type="InterPro" id="IPR043504">
    <property type="entry name" value="Peptidase_S1_PA_chymotrypsin"/>
</dbReference>
<evidence type="ECO:0000256" key="1">
    <source>
        <dbReference type="ARBA" id="ARBA00023157"/>
    </source>
</evidence>
<dbReference type="InterPro" id="IPR009003">
    <property type="entry name" value="Peptidase_S1_PA"/>
</dbReference>
<dbReference type="PROSITE" id="PS00134">
    <property type="entry name" value="TRYPSIN_HIS"/>
    <property type="match status" value="1"/>
</dbReference>
<dbReference type="GO" id="GO:0004252">
    <property type="term" value="F:serine-type endopeptidase activity"/>
    <property type="evidence" value="ECO:0007669"/>
    <property type="project" value="InterPro"/>
</dbReference>